<dbReference type="SUPFAM" id="SSF53335">
    <property type="entry name" value="S-adenosyl-L-methionine-dependent methyltransferases"/>
    <property type="match status" value="1"/>
</dbReference>
<comment type="caution">
    <text evidence="2">The sequence shown here is derived from an EMBL/GenBank/DDBJ whole genome shotgun (WGS) entry which is preliminary data.</text>
</comment>
<evidence type="ECO:0000313" key="3">
    <source>
        <dbReference type="Proteomes" id="UP000598633"/>
    </source>
</evidence>
<evidence type="ECO:0000313" key="2">
    <source>
        <dbReference type="EMBL" id="MBD3871103.1"/>
    </source>
</evidence>
<dbReference type="EMBL" id="JACXWA010000116">
    <property type="protein sequence ID" value="MBD3871103.1"/>
    <property type="molecule type" value="Genomic_DNA"/>
</dbReference>
<dbReference type="GO" id="GO:0032259">
    <property type="term" value="P:methylation"/>
    <property type="evidence" value="ECO:0007669"/>
    <property type="project" value="UniProtKB-KW"/>
</dbReference>
<feature type="domain" description="Methyltransferase" evidence="1">
    <location>
        <begin position="37"/>
        <end position="130"/>
    </location>
</feature>
<dbReference type="AlphaFoldDB" id="A0A8J6Y0G3"/>
<dbReference type="InterPro" id="IPR029063">
    <property type="entry name" value="SAM-dependent_MTases_sf"/>
</dbReference>
<name>A0A8J6Y0G3_9BACT</name>
<dbReference type="InterPro" id="IPR041698">
    <property type="entry name" value="Methyltransf_25"/>
</dbReference>
<keyword evidence="2" id="KW-0489">Methyltransferase</keyword>
<sequence>MDRYDDYYRSTPEVFGSAPNQILVEHAGLIDPSSTTLEIACGQGRNSFFLARNGMTVHALDQSVEAVRQVKAVAEKEGLAIRTIHSGFADLRPEAAGYGAILVFGLIPDLKRDDVAALVTTVEKVLAPKGLLFITAFGTWDPAFENHQREWTEDSENSFCSLDGVVRTYLEPGELVALFPGLEVIHFWEGLGPEHRHGDGPPERHGLAEAVFRRK</sequence>
<dbReference type="GO" id="GO:0008168">
    <property type="term" value="F:methyltransferase activity"/>
    <property type="evidence" value="ECO:0007669"/>
    <property type="project" value="UniProtKB-KW"/>
</dbReference>
<accession>A0A8J6Y0G3</accession>
<gene>
    <name evidence="2" type="ORF">IFJ97_07085</name>
</gene>
<dbReference type="Gene3D" id="3.40.50.150">
    <property type="entry name" value="Vaccinia Virus protein VP39"/>
    <property type="match status" value="1"/>
</dbReference>
<keyword evidence="2" id="KW-0808">Transferase</keyword>
<organism evidence="2 3">
    <name type="scientific">Candidatus Sulfomarinibacter kjeldsenii</name>
    <dbReference type="NCBI Taxonomy" id="2885994"/>
    <lineage>
        <taxon>Bacteria</taxon>
        <taxon>Pseudomonadati</taxon>
        <taxon>Acidobacteriota</taxon>
        <taxon>Thermoanaerobaculia</taxon>
        <taxon>Thermoanaerobaculales</taxon>
        <taxon>Candidatus Sulfomarinibacteraceae</taxon>
        <taxon>Candidatus Sulfomarinibacter</taxon>
    </lineage>
</organism>
<evidence type="ECO:0000259" key="1">
    <source>
        <dbReference type="Pfam" id="PF13649"/>
    </source>
</evidence>
<reference evidence="2 3" key="1">
    <citation type="submission" date="2020-08" db="EMBL/GenBank/DDBJ databases">
        <title>Acidobacteriota in marine sediments use diverse sulfur dissimilation pathways.</title>
        <authorList>
            <person name="Wasmund K."/>
        </authorList>
    </citation>
    <scope>NUCLEOTIDE SEQUENCE [LARGE SCALE GENOMIC DNA]</scope>
    <source>
        <strain evidence="2">MAG AM3-A</strain>
    </source>
</reference>
<protein>
    <submittedName>
        <fullName evidence="2">Class I SAM-dependent methyltransferase</fullName>
    </submittedName>
</protein>
<proteinExistence type="predicted"/>
<dbReference type="Pfam" id="PF13649">
    <property type="entry name" value="Methyltransf_25"/>
    <property type="match status" value="1"/>
</dbReference>
<dbReference type="Proteomes" id="UP000598633">
    <property type="component" value="Unassembled WGS sequence"/>
</dbReference>